<dbReference type="AlphaFoldDB" id="A0A229UPF3"/>
<organism evidence="1 2">
    <name type="scientific">Paenibacillus rigui</name>
    <dbReference type="NCBI Taxonomy" id="554312"/>
    <lineage>
        <taxon>Bacteria</taxon>
        <taxon>Bacillati</taxon>
        <taxon>Bacillota</taxon>
        <taxon>Bacilli</taxon>
        <taxon>Bacillales</taxon>
        <taxon>Paenibacillaceae</taxon>
        <taxon>Paenibacillus</taxon>
    </lineage>
</organism>
<dbReference type="OrthoDB" id="2604834at2"/>
<keyword evidence="2" id="KW-1185">Reference proteome</keyword>
<reference evidence="1 2" key="1">
    <citation type="submission" date="2017-07" db="EMBL/GenBank/DDBJ databases">
        <title>Genome sequencing and assembly of Paenibacillus rigui.</title>
        <authorList>
            <person name="Mayilraj S."/>
        </authorList>
    </citation>
    <scope>NUCLEOTIDE SEQUENCE [LARGE SCALE GENOMIC DNA]</scope>
    <source>
        <strain evidence="1 2">JCM 16352</strain>
    </source>
</reference>
<comment type="caution">
    <text evidence="1">The sequence shown here is derived from an EMBL/GenBank/DDBJ whole genome shotgun (WGS) entry which is preliminary data.</text>
</comment>
<gene>
    <name evidence="1" type="ORF">CF651_15910</name>
</gene>
<dbReference type="EMBL" id="NMQW01000023">
    <property type="protein sequence ID" value="OXM85095.1"/>
    <property type="molecule type" value="Genomic_DNA"/>
</dbReference>
<proteinExistence type="predicted"/>
<evidence type="ECO:0000313" key="2">
    <source>
        <dbReference type="Proteomes" id="UP000215509"/>
    </source>
</evidence>
<name>A0A229UPF3_9BACL</name>
<protein>
    <submittedName>
        <fullName evidence="1">Uncharacterized protein</fullName>
    </submittedName>
</protein>
<dbReference type="Proteomes" id="UP000215509">
    <property type="component" value="Unassembled WGS sequence"/>
</dbReference>
<dbReference type="RefSeq" id="WP_094015858.1">
    <property type="nucleotide sequence ID" value="NZ_NMQW01000023.1"/>
</dbReference>
<evidence type="ECO:0000313" key="1">
    <source>
        <dbReference type="EMBL" id="OXM85095.1"/>
    </source>
</evidence>
<accession>A0A229UPF3</accession>
<sequence>MSIQFLDSRISEHRNDSSGTELVPATPSTLFGDIGLQTAAAVGTPNESNVRIELWGTIGVNGGAPNSVTVYVQRGGSAVFGSGVIIYVGTEDLKDGPGNQIISFHAVDFPPAIFVANREIRYTMFVAKTGAPDVILQGPVSFSGIAQAGTTTS</sequence>